<dbReference type="NCBIfam" id="TIGR00976">
    <property type="entry name" value="CocE_NonD"/>
    <property type="match status" value="1"/>
</dbReference>
<dbReference type="InterPro" id="IPR000383">
    <property type="entry name" value="Xaa-Pro-like_dom"/>
</dbReference>
<feature type="domain" description="Xaa-Pro dipeptidyl-peptidase C-terminal" evidence="4">
    <location>
        <begin position="302"/>
        <end position="514"/>
    </location>
</feature>
<evidence type="ECO:0000256" key="1">
    <source>
        <dbReference type="ARBA" id="ARBA00008645"/>
    </source>
</evidence>
<protein>
    <submittedName>
        <fullName evidence="5">CocE/NonD family hydrolase</fullName>
    </submittedName>
</protein>
<keyword evidence="2 5" id="KW-0378">Hydrolase</keyword>
<dbReference type="SUPFAM" id="SSF53474">
    <property type="entry name" value="alpha/beta-Hydrolases"/>
    <property type="match status" value="1"/>
</dbReference>
<dbReference type="Gene3D" id="3.40.50.1820">
    <property type="entry name" value="alpha/beta hydrolase"/>
    <property type="match status" value="2"/>
</dbReference>
<keyword evidence="6" id="KW-1185">Reference proteome</keyword>
<dbReference type="Proteomes" id="UP001500403">
    <property type="component" value="Unassembled WGS sequence"/>
</dbReference>
<evidence type="ECO:0000313" key="5">
    <source>
        <dbReference type="EMBL" id="GAA2943931.1"/>
    </source>
</evidence>
<feature type="region of interest" description="Disordered" evidence="3">
    <location>
        <begin position="19"/>
        <end position="40"/>
    </location>
</feature>
<dbReference type="EMBL" id="BAAAUD010000034">
    <property type="protein sequence ID" value="GAA2943931.1"/>
    <property type="molecule type" value="Genomic_DNA"/>
</dbReference>
<dbReference type="SMART" id="SM00939">
    <property type="entry name" value="PepX_C"/>
    <property type="match status" value="1"/>
</dbReference>
<sequence length="520" mass="54658">MALFASVVAGQGTVVSAAESGGGQAVGNVSQDGGTPSASGTTVVMRDGTRIAATVHVPAEAGPHPLIVMPGAWVSMPQDVLLDGKKQLAEAGYVVVAYDPRGFRRSGGAVDMAGPRDVADVSDVISWALAHTPADGRRVGLYASSYGAAVSLNAAAHDARVTAVAALCPWTDLFDAFVPGGTRAAPITAYQQAVGMLDGRMSPETRRAFENIASGRDLAEVRAWARARSAHTFTAALNTRRTPVFMAGEWNDPLVPAGQTGRLLDELSGPRQLWMNPGGHGDSSSREASLLHPETTVRAHATRWLDHFLLGRPNGADRLAPLLLRSRNSTALETYPSWKAMEGTPAAVRVRTLREGRDPRLLAGLDSAADSGPFPVAGLADSLGLPPTTALPLLTPPLAAIWHSDPLASQWSLRGSPRVRTRVTSTASRGTFVAYLYDVDALGVARLVSHAPYTFTGTRPGTAIDVDLRMPASAWDVVQGHRLALVIDGGDHRYTGVSPLGASMTFSAADTRLSVHTRTG</sequence>
<dbReference type="InterPro" id="IPR029058">
    <property type="entry name" value="AB_hydrolase_fold"/>
</dbReference>
<gene>
    <name evidence="5" type="ORF">GCM10010446_31490</name>
</gene>
<dbReference type="Gene3D" id="2.60.120.260">
    <property type="entry name" value="Galactose-binding domain-like"/>
    <property type="match status" value="1"/>
</dbReference>
<comment type="similarity">
    <text evidence="1">Belongs to the AB hydrolase superfamily.</text>
</comment>
<dbReference type="InterPro" id="IPR050261">
    <property type="entry name" value="FrsA_esterase"/>
</dbReference>
<evidence type="ECO:0000259" key="4">
    <source>
        <dbReference type="SMART" id="SM00939"/>
    </source>
</evidence>
<dbReference type="InterPro" id="IPR005674">
    <property type="entry name" value="CocE/Ser_esterase"/>
</dbReference>
<dbReference type="GO" id="GO:0016787">
    <property type="term" value="F:hydrolase activity"/>
    <property type="evidence" value="ECO:0007669"/>
    <property type="project" value="UniProtKB-KW"/>
</dbReference>
<organism evidence="5 6">
    <name type="scientific">Streptomyces enissocaesilis</name>
    <dbReference type="NCBI Taxonomy" id="332589"/>
    <lineage>
        <taxon>Bacteria</taxon>
        <taxon>Bacillati</taxon>
        <taxon>Actinomycetota</taxon>
        <taxon>Actinomycetes</taxon>
        <taxon>Kitasatosporales</taxon>
        <taxon>Streptomycetaceae</taxon>
        <taxon>Streptomyces</taxon>
        <taxon>Streptomyces rochei group</taxon>
    </lineage>
</organism>
<accession>A0ABN3XBH8</accession>
<dbReference type="InterPro" id="IPR013736">
    <property type="entry name" value="Xaa-Pro_dipept_C"/>
</dbReference>
<feature type="compositionally biased region" description="Polar residues" evidence="3">
    <location>
        <begin position="27"/>
        <end position="40"/>
    </location>
</feature>
<comment type="caution">
    <text evidence="5">The sequence shown here is derived from an EMBL/GenBank/DDBJ whole genome shotgun (WGS) entry which is preliminary data.</text>
</comment>
<name>A0ABN3XBH8_9ACTN</name>
<proteinExistence type="inferred from homology"/>
<dbReference type="SUPFAM" id="SSF49785">
    <property type="entry name" value="Galactose-binding domain-like"/>
    <property type="match status" value="1"/>
</dbReference>
<reference evidence="5 6" key="1">
    <citation type="journal article" date="2019" name="Int. J. Syst. Evol. Microbiol.">
        <title>The Global Catalogue of Microorganisms (GCM) 10K type strain sequencing project: providing services to taxonomists for standard genome sequencing and annotation.</title>
        <authorList>
            <consortium name="The Broad Institute Genomics Platform"/>
            <consortium name="The Broad Institute Genome Sequencing Center for Infectious Disease"/>
            <person name="Wu L."/>
            <person name="Ma J."/>
        </authorList>
    </citation>
    <scope>NUCLEOTIDE SEQUENCE [LARGE SCALE GENOMIC DNA]</scope>
    <source>
        <strain evidence="5 6">JCM 9088</strain>
    </source>
</reference>
<dbReference type="PANTHER" id="PTHR22946:SF9">
    <property type="entry name" value="POLYKETIDE TRANSFERASE AF380"/>
    <property type="match status" value="1"/>
</dbReference>
<dbReference type="Pfam" id="PF02129">
    <property type="entry name" value="Peptidase_S15"/>
    <property type="match status" value="1"/>
</dbReference>
<dbReference type="Pfam" id="PF08530">
    <property type="entry name" value="PepX_C"/>
    <property type="match status" value="1"/>
</dbReference>
<dbReference type="InterPro" id="IPR008979">
    <property type="entry name" value="Galactose-bd-like_sf"/>
</dbReference>
<evidence type="ECO:0000313" key="6">
    <source>
        <dbReference type="Proteomes" id="UP001500403"/>
    </source>
</evidence>
<evidence type="ECO:0000256" key="2">
    <source>
        <dbReference type="ARBA" id="ARBA00022801"/>
    </source>
</evidence>
<dbReference type="PANTHER" id="PTHR22946">
    <property type="entry name" value="DIENELACTONE HYDROLASE DOMAIN-CONTAINING PROTEIN-RELATED"/>
    <property type="match status" value="1"/>
</dbReference>
<evidence type="ECO:0000256" key="3">
    <source>
        <dbReference type="SAM" id="MobiDB-lite"/>
    </source>
</evidence>